<organism evidence="9 11">
    <name type="scientific">Sphingomonas paucimobilis</name>
    <name type="common">Pseudomonas paucimobilis</name>
    <dbReference type="NCBI Taxonomy" id="13689"/>
    <lineage>
        <taxon>Bacteria</taxon>
        <taxon>Pseudomonadati</taxon>
        <taxon>Pseudomonadota</taxon>
        <taxon>Alphaproteobacteria</taxon>
        <taxon>Sphingomonadales</taxon>
        <taxon>Sphingomonadaceae</taxon>
        <taxon>Sphingomonas</taxon>
    </lineage>
</organism>
<dbReference type="Pfam" id="PF25967">
    <property type="entry name" value="RND-MFP_C"/>
    <property type="match status" value="1"/>
</dbReference>
<evidence type="ECO:0000256" key="1">
    <source>
        <dbReference type="ARBA" id="ARBA00004196"/>
    </source>
</evidence>
<dbReference type="NCBIfam" id="TIGR01730">
    <property type="entry name" value="RND_mfp"/>
    <property type="match status" value="1"/>
</dbReference>
<dbReference type="GO" id="GO:0022857">
    <property type="term" value="F:transmembrane transporter activity"/>
    <property type="evidence" value="ECO:0007669"/>
    <property type="project" value="InterPro"/>
</dbReference>
<evidence type="ECO:0000313" key="9">
    <source>
        <dbReference type="EMBL" id="NNG58018.1"/>
    </source>
</evidence>
<dbReference type="FunFam" id="2.40.420.20:FF:000001">
    <property type="entry name" value="Efflux RND transporter periplasmic adaptor subunit"/>
    <property type="match status" value="1"/>
</dbReference>
<reference evidence="10 12" key="2">
    <citation type="submission" date="2020-12" db="EMBL/GenBank/DDBJ databases">
        <title>FDA dAtabase for Regulatory Grade micrObial Sequences (FDA-ARGOS): Supporting development and validation of Infectious Disease Dx tests.</title>
        <authorList>
            <person name="Sproer C."/>
            <person name="Gronow S."/>
            <person name="Severitt S."/>
            <person name="Schroder I."/>
            <person name="Tallon L."/>
            <person name="Sadzewicz L."/>
            <person name="Zhao X."/>
            <person name="Boylan J."/>
            <person name="Ott S."/>
            <person name="Bowen H."/>
            <person name="Vavikolanu K."/>
            <person name="Mehta A."/>
            <person name="Aluvathingal J."/>
            <person name="Nadendla S."/>
            <person name="Lowell S."/>
            <person name="Myers T."/>
            <person name="Yan Y."/>
            <person name="Sichtig H."/>
        </authorList>
    </citation>
    <scope>NUCLEOTIDE SEQUENCE [LARGE SCALE GENOMIC DNA]</scope>
    <source>
        <strain evidence="10 12">FDAARGOS_881</strain>
    </source>
</reference>
<feature type="signal peptide" evidence="4">
    <location>
        <begin position="1"/>
        <end position="26"/>
    </location>
</feature>
<dbReference type="GO" id="GO:0030313">
    <property type="term" value="C:cell envelope"/>
    <property type="evidence" value="ECO:0007669"/>
    <property type="project" value="UniProtKB-SubCell"/>
</dbReference>
<feature type="domain" description="Multidrug resistance protein MdtA-like alpha-helical hairpin" evidence="5">
    <location>
        <begin position="109"/>
        <end position="178"/>
    </location>
</feature>
<dbReference type="InterPro" id="IPR058627">
    <property type="entry name" value="MdtA-like_C"/>
</dbReference>
<evidence type="ECO:0000313" key="11">
    <source>
        <dbReference type="Proteomes" id="UP000550136"/>
    </source>
</evidence>
<protein>
    <submittedName>
        <fullName evidence="9">Efflux RND transporter periplasmic adaptor subunit</fullName>
    </submittedName>
</protein>
<reference evidence="9 11" key="1">
    <citation type="submission" date="2020-05" db="EMBL/GenBank/DDBJ databases">
        <title>Draft Genome Sequences of Sphingomonas sp. Isolated from the International Space Station.</title>
        <authorList>
            <person name="Bijlani S."/>
            <person name="Singh N.K."/>
            <person name="Mason C.E."/>
            <person name="Wang C.C."/>
            <person name="Venkateswaran K."/>
        </authorList>
    </citation>
    <scope>NUCLEOTIDE SEQUENCE [LARGE SCALE GENOMIC DNA]</scope>
    <source>
        <strain evidence="9 11">FKI-L5-BR-P1</strain>
    </source>
</reference>
<gene>
    <name evidence="9" type="ORF">HKX06_11635</name>
    <name evidence="10" type="ORF">I6G38_13700</name>
</gene>
<keyword evidence="4" id="KW-0732">Signal</keyword>
<dbReference type="GO" id="GO:0046677">
    <property type="term" value="P:response to antibiotic"/>
    <property type="evidence" value="ECO:0007669"/>
    <property type="project" value="TreeGrafter"/>
</dbReference>
<dbReference type="InterPro" id="IPR006143">
    <property type="entry name" value="RND_pump_MFP"/>
</dbReference>
<dbReference type="GO" id="GO:0005886">
    <property type="term" value="C:plasma membrane"/>
    <property type="evidence" value="ECO:0007669"/>
    <property type="project" value="TreeGrafter"/>
</dbReference>
<dbReference type="SUPFAM" id="SSF111369">
    <property type="entry name" value="HlyD-like secretion proteins"/>
    <property type="match status" value="1"/>
</dbReference>
<dbReference type="OrthoDB" id="9816569at2"/>
<proteinExistence type="inferred from homology"/>
<name>A0A411LFF6_SPHPI</name>
<dbReference type="Gene3D" id="2.40.50.100">
    <property type="match status" value="1"/>
</dbReference>
<sequence>MWFREFLGVAKFFVPGSSLAMALALAACGQGDQQQQAAPPPPLVTAITVQSTAVPNIIELPGRIEAIRTAEVRARTDGIVEARLYREGTDVAEGQPLFRIDQRDYRAQVQQAQAALARAEAARVNAASIVRRYQPLVSERAVSAQEFDAAQATLRQADASVADARAALSRAQLQLSYTIVRAPIAGRVGRAQVTEGALVSATQATPLTQVDQMSPIYAVFTQSNAALSELISQARSGGLALPNLSQITVRLTLEDGTEYGPAGQIDFAGQTVDPTTGSQQLRARFPNPNRMLLPGQFVRAHVTAGTIRDGISVPQRAVQLSNQAASVMVVDGSGTIQARPITLGGQVGSNWVVLSGLKPGEKVVTEGWQKVQPGQKVRVQGADQAGGRPDAPANGQRAQGQAGGQPAAGR</sequence>
<dbReference type="AlphaFoldDB" id="A0A411LFF6"/>
<dbReference type="InterPro" id="IPR058625">
    <property type="entry name" value="MdtA-like_BSH"/>
</dbReference>
<comment type="subcellular location">
    <subcellularLocation>
        <location evidence="1">Cell envelope</location>
    </subcellularLocation>
</comment>
<evidence type="ECO:0000259" key="5">
    <source>
        <dbReference type="Pfam" id="PF25876"/>
    </source>
</evidence>
<evidence type="ECO:0000259" key="6">
    <source>
        <dbReference type="Pfam" id="PF25917"/>
    </source>
</evidence>
<dbReference type="Proteomes" id="UP000594836">
    <property type="component" value="Chromosome"/>
</dbReference>
<dbReference type="Proteomes" id="UP000550136">
    <property type="component" value="Unassembled WGS sequence"/>
</dbReference>
<comment type="similarity">
    <text evidence="2">Belongs to the membrane fusion protein (MFP) (TC 8.A.1) family.</text>
</comment>
<accession>A0A411LFF6</accession>
<dbReference type="InterPro" id="IPR058626">
    <property type="entry name" value="MdtA-like_b-barrel"/>
</dbReference>
<dbReference type="Gene3D" id="2.40.30.170">
    <property type="match status" value="1"/>
</dbReference>
<feature type="domain" description="Multidrug resistance protein MdtA-like barrel-sandwich hybrid" evidence="6">
    <location>
        <begin position="68"/>
        <end position="207"/>
    </location>
</feature>
<dbReference type="Pfam" id="PF25876">
    <property type="entry name" value="HH_MFP_RND"/>
    <property type="match status" value="1"/>
</dbReference>
<feature type="region of interest" description="Disordered" evidence="3">
    <location>
        <begin position="369"/>
        <end position="410"/>
    </location>
</feature>
<evidence type="ECO:0000313" key="10">
    <source>
        <dbReference type="EMBL" id="QPT07838.1"/>
    </source>
</evidence>
<dbReference type="PANTHER" id="PTHR30158:SF3">
    <property type="entry name" value="MULTIDRUG EFFLUX PUMP SUBUNIT ACRA-RELATED"/>
    <property type="match status" value="1"/>
</dbReference>
<dbReference type="Pfam" id="PF25917">
    <property type="entry name" value="BSH_RND"/>
    <property type="match status" value="1"/>
</dbReference>
<feature type="chain" id="PRO_5033414500" evidence="4">
    <location>
        <begin position="27"/>
        <end position="410"/>
    </location>
</feature>
<feature type="domain" description="Multidrug resistance protein MdtA-like beta-barrel" evidence="7">
    <location>
        <begin position="215"/>
        <end position="305"/>
    </location>
</feature>
<evidence type="ECO:0000313" key="12">
    <source>
        <dbReference type="Proteomes" id="UP000594836"/>
    </source>
</evidence>
<evidence type="ECO:0000256" key="3">
    <source>
        <dbReference type="SAM" id="MobiDB-lite"/>
    </source>
</evidence>
<dbReference type="Gene3D" id="2.40.420.20">
    <property type="match status" value="1"/>
</dbReference>
<dbReference type="EMBL" id="CP065713">
    <property type="protein sequence ID" value="QPT07838.1"/>
    <property type="molecule type" value="Genomic_DNA"/>
</dbReference>
<evidence type="ECO:0000259" key="8">
    <source>
        <dbReference type="Pfam" id="PF25967"/>
    </source>
</evidence>
<feature type="compositionally biased region" description="Low complexity" evidence="3">
    <location>
        <begin position="391"/>
        <end position="410"/>
    </location>
</feature>
<evidence type="ECO:0000256" key="2">
    <source>
        <dbReference type="ARBA" id="ARBA00009477"/>
    </source>
</evidence>
<dbReference type="PANTHER" id="PTHR30158">
    <property type="entry name" value="ACRA/E-RELATED COMPONENT OF DRUG EFFLUX TRANSPORTER"/>
    <property type="match status" value="1"/>
</dbReference>
<evidence type="ECO:0000259" key="7">
    <source>
        <dbReference type="Pfam" id="PF25944"/>
    </source>
</evidence>
<dbReference type="Gene3D" id="1.10.287.470">
    <property type="entry name" value="Helix hairpin bin"/>
    <property type="match status" value="1"/>
</dbReference>
<dbReference type="Pfam" id="PF25944">
    <property type="entry name" value="Beta-barrel_RND"/>
    <property type="match status" value="1"/>
</dbReference>
<dbReference type="EMBL" id="JABEOU010000033">
    <property type="protein sequence ID" value="NNG58018.1"/>
    <property type="molecule type" value="Genomic_DNA"/>
</dbReference>
<feature type="domain" description="Multidrug resistance protein MdtA-like C-terminal permuted SH3" evidence="8">
    <location>
        <begin position="311"/>
        <end position="370"/>
    </location>
</feature>
<dbReference type="PROSITE" id="PS51257">
    <property type="entry name" value="PROKAR_LIPOPROTEIN"/>
    <property type="match status" value="1"/>
</dbReference>
<dbReference type="InterPro" id="IPR058624">
    <property type="entry name" value="MdtA-like_HH"/>
</dbReference>
<evidence type="ECO:0000256" key="4">
    <source>
        <dbReference type="SAM" id="SignalP"/>
    </source>
</evidence>